<dbReference type="EMBL" id="JACHHP010000001">
    <property type="protein sequence ID" value="MBB5207085.1"/>
    <property type="molecule type" value="Genomic_DNA"/>
</dbReference>
<reference evidence="1 2" key="1">
    <citation type="submission" date="2020-08" db="EMBL/GenBank/DDBJ databases">
        <title>Genomic Encyclopedia of Type Strains, Phase IV (KMG-IV): sequencing the most valuable type-strain genomes for metagenomic binning, comparative biology and taxonomic classification.</title>
        <authorList>
            <person name="Goeker M."/>
        </authorList>
    </citation>
    <scope>NUCLEOTIDE SEQUENCE [LARGE SCALE GENOMIC DNA]</scope>
    <source>
        <strain evidence="1 2">DSM 24163</strain>
    </source>
</reference>
<keyword evidence="2" id="KW-1185">Reference proteome</keyword>
<organism evidence="1 2">
    <name type="scientific">Chiayiivirga flava</name>
    <dbReference type="NCBI Taxonomy" id="659595"/>
    <lineage>
        <taxon>Bacteria</taxon>
        <taxon>Pseudomonadati</taxon>
        <taxon>Pseudomonadota</taxon>
        <taxon>Gammaproteobacteria</taxon>
        <taxon>Lysobacterales</taxon>
        <taxon>Lysobacteraceae</taxon>
        <taxon>Chiayiivirga</taxon>
    </lineage>
</organism>
<comment type="caution">
    <text evidence="1">The sequence shown here is derived from an EMBL/GenBank/DDBJ whole genome shotgun (WGS) entry which is preliminary data.</text>
</comment>
<gene>
    <name evidence="1" type="ORF">HNQ52_000601</name>
</gene>
<name>A0A7W8D350_9GAMM</name>
<evidence type="ECO:0000313" key="2">
    <source>
        <dbReference type="Proteomes" id="UP000521199"/>
    </source>
</evidence>
<sequence>MSGTDHVIAKPLFRAPLSVRWRDHDAFDHVNNAQYLSYVEEARLRWLASLDGEWMSDAAAPVLAASQLNYRRPITWPAEIAVELFAERVGGSSLTLSHRIVSAADAAVLYCDGMTTLVWIDRASGRGSALPAVVRRACG</sequence>
<dbReference type="Gene3D" id="3.10.129.10">
    <property type="entry name" value="Hotdog Thioesterase"/>
    <property type="match status" value="1"/>
</dbReference>
<dbReference type="Proteomes" id="UP000521199">
    <property type="component" value="Unassembled WGS sequence"/>
</dbReference>
<dbReference type="RefSeq" id="WP_183959599.1">
    <property type="nucleotide sequence ID" value="NZ_JACHHP010000001.1"/>
</dbReference>
<dbReference type="InterPro" id="IPR050563">
    <property type="entry name" value="4-hydroxybenzoyl-CoA_TE"/>
</dbReference>
<keyword evidence="1" id="KW-0378">Hydrolase</keyword>
<dbReference type="CDD" id="cd00586">
    <property type="entry name" value="4HBT"/>
    <property type="match status" value="1"/>
</dbReference>
<dbReference type="GO" id="GO:0047617">
    <property type="term" value="F:fatty acyl-CoA hydrolase activity"/>
    <property type="evidence" value="ECO:0007669"/>
    <property type="project" value="TreeGrafter"/>
</dbReference>
<dbReference type="Pfam" id="PF13279">
    <property type="entry name" value="4HBT_2"/>
    <property type="match status" value="1"/>
</dbReference>
<dbReference type="EC" id="3.1.2.-" evidence="1"/>
<dbReference type="PANTHER" id="PTHR31793:SF24">
    <property type="entry name" value="LONG-CHAIN ACYL-COA THIOESTERASE FADM"/>
    <property type="match status" value="1"/>
</dbReference>
<dbReference type="AlphaFoldDB" id="A0A7W8D350"/>
<proteinExistence type="predicted"/>
<dbReference type="SUPFAM" id="SSF54637">
    <property type="entry name" value="Thioesterase/thiol ester dehydrase-isomerase"/>
    <property type="match status" value="1"/>
</dbReference>
<dbReference type="PANTHER" id="PTHR31793">
    <property type="entry name" value="4-HYDROXYBENZOYL-COA THIOESTERASE FAMILY MEMBER"/>
    <property type="match status" value="1"/>
</dbReference>
<dbReference type="InterPro" id="IPR029069">
    <property type="entry name" value="HotDog_dom_sf"/>
</dbReference>
<evidence type="ECO:0000313" key="1">
    <source>
        <dbReference type="EMBL" id="MBB5207085.1"/>
    </source>
</evidence>
<protein>
    <submittedName>
        <fullName evidence="1">Acyl-CoA thioester hydrolase</fullName>
        <ecNumber evidence="1">3.1.2.-</ecNumber>
    </submittedName>
</protein>
<accession>A0A7W8D350</accession>